<evidence type="ECO:0000313" key="2">
    <source>
        <dbReference type="EMBL" id="GGK16282.1"/>
    </source>
</evidence>
<protein>
    <submittedName>
        <fullName evidence="2">Uncharacterized protein</fullName>
    </submittedName>
</protein>
<feature type="compositionally biased region" description="Basic and acidic residues" evidence="1">
    <location>
        <begin position="60"/>
        <end position="77"/>
    </location>
</feature>
<dbReference type="EMBL" id="BMMV01000021">
    <property type="protein sequence ID" value="GGK16282.1"/>
    <property type="molecule type" value="Genomic_DNA"/>
</dbReference>
<organism evidence="2 3">
    <name type="scientific">Streptomyces camponoticapitis</name>
    <dbReference type="NCBI Taxonomy" id="1616125"/>
    <lineage>
        <taxon>Bacteria</taxon>
        <taxon>Bacillati</taxon>
        <taxon>Actinomycetota</taxon>
        <taxon>Actinomycetes</taxon>
        <taxon>Kitasatosporales</taxon>
        <taxon>Streptomycetaceae</taxon>
        <taxon>Streptomyces</taxon>
    </lineage>
</organism>
<comment type="caution">
    <text evidence="2">The sequence shown here is derived from an EMBL/GenBank/DDBJ whole genome shotgun (WGS) entry which is preliminary data.</text>
</comment>
<accession>A0ABQ2ELE9</accession>
<keyword evidence="3" id="KW-1185">Reference proteome</keyword>
<evidence type="ECO:0000313" key="3">
    <source>
        <dbReference type="Proteomes" id="UP000660265"/>
    </source>
</evidence>
<dbReference type="SUPFAM" id="SSF51294">
    <property type="entry name" value="Hedgehog/intein (Hint) domain"/>
    <property type="match status" value="1"/>
</dbReference>
<dbReference type="Proteomes" id="UP000660265">
    <property type="component" value="Unassembled WGS sequence"/>
</dbReference>
<dbReference type="InterPro" id="IPR036844">
    <property type="entry name" value="Hint_dom_sf"/>
</dbReference>
<proteinExistence type="predicted"/>
<sequence>MPALGRWIEADELTTGQWIQTSTGTWTETSTVTHHSKRTTVYNLTVGDIHTYCALAGATETRRPPSPEEHRPADGRPADTPVAGRGRLQSTRYEAFENDLARYAVSVLRAWMYAGYIFSMAVGCGFGLNPHELDLERLTSGSDLREELATMTVALAMPRFRRRAFLEGGWTFQGGAGITTYFMGACLYDFPNEFRRHRTREANDRKAQRMPTFHTEVTPGVEDEVIGRDRLRRAVAPPSRPEGTGQAFNRMCLRRRVVRFVVCRS</sequence>
<evidence type="ECO:0000256" key="1">
    <source>
        <dbReference type="SAM" id="MobiDB-lite"/>
    </source>
</evidence>
<gene>
    <name evidence="2" type="ORF">GCM10011583_55210</name>
</gene>
<dbReference type="Gene3D" id="2.170.16.10">
    <property type="entry name" value="Hedgehog/Intein (Hint) domain"/>
    <property type="match status" value="1"/>
</dbReference>
<reference evidence="3" key="1">
    <citation type="journal article" date="2019" name="Int. J. Syst. Evol. Microbiol.">
        <title>The Global Catalogue of Microorganisms (GCM) 10K type strain sequencing project: providing services to taxonomists for standard genome sequencing and annotation.</title>
        <authorList>
            <consortium name="The Broad Institute Genomics Platform"/>
            <consortium name="The Broad Institute Genome Sequencing Center for Infectious Disease"/>
            <person name="Wu L."/>
            <person name="Ma J."/>
        </authorList>
    </citation>
    <scope>NUCLEOTIDE SEQUENCE [LARGE SCALE GENOMIC DNA]</scope>
    <source>
        <strain evidence="3">CGMCC 4.7275</strain>
    </source>
</reference>
<name>A0ABQ2ELE9_9ACTN</name>
<feature type="region of interest" description="Disordered" evidence="1">
    <location>
        <begin position="59"/>
        <end position="86"/>
    </location>
</feature>